<sequence length="301" mass="32121">MSSMTGMRDHVTAMATQPAVLGAAAILLALVVVAAAAPWFAPSDPSDLASLDLFDSHLPPSWLNGGDARYLLGTDSQGADLLSLLMYGLRTSLTVGLLAVALSVTIGLLLGLIAGYARGWADTLIMRAADIQFTFPAMLLALLIGGLARSMLPVNQQEEAAFFIVVLALGISHWPHFARLVRAAVISEAGKNYVMASRLSGRGHAGILFRHIMPNSLNPVFVLATMDIAFAIMTEATLSFLGFGMPASQPSLGTLIRVGYGYLFSGEWWIVAFPSLVLVTLVVSVNVVGDWLRDRLDPKLR</sequence>
<feature type="transmembrane region" description="Helical" evidence="7">
    <location>
        <begin position="220"/>
        <end position="248"/>
    </location>
</feature>
<feature type="transmembrane region" description="Helical" evidence="7">
    <location>
        <begin position="93"/>
        <end position="117"/>
    </location>
</feature>
<reference evidence="9 10" key="1">
    <citation type="submission" date="2024-09" db="EMBL/GenBank/DDBJ databases">
        <authorList>
            <person name="Sun Q."/>
            <person name="Mori K."/>
        </authorList>
    </citation>
    <scope>NUCLEOTIDE SEQUENCE [LARGE SCALE GENOMIC DNA]</scope>
    <source>
        <strain evidence="9 10">CCM 7904</strain>
    </source>
</reference>
<protein>
    <submittedName>
        <fullName evidence="9">ABC transporter permease</fullName>
    </submittedName>
</protein>
<evidence type="ECO:0000313" key="10">
    <source>
        <dbReference type="Proteomes" id="UP001589795"/>
    </source>
</evidence>
<gene>
    <name evidence="9" type="ORF">ACFFIZ_16455</name>
</gene>
<dbReference type="PANTHER" id="PTHR43386:SF26">
    <property type="entry name" value="ABC TRANSPORTER PERMEASE PROTEIN"/>
    <property type="match status" value="1"/>
</dbReference>
<evidence type="ECO:0000256" key="6">
    <source>
        <dbReference type="ARBA" id="ARBA00023136"/>
    </source>
</evidence>
<evidence type="ECO:0000259" key="8">
    <source>
        <dbReference type="PROSITE" id="PS50928"/>
    </source>
</evidence>
<comment type="caution">
    <text evidence="9">The sequence shown here is derived from an EMBL/GenBank/DDBJ whole genome shotgun (WGS) entry which is preliminary data.</text>
</comment>
<dbReference type="EMBL" id="JBHLWQ010000151">
    <property type="protein sequence ID" value="MFC0201855.1"/>
    <property type="molecule type" value="Genomic_DNA"/>
</dbReference>
<dbReference type="Gene3D" id="1.10.3720.10">
    <property type="entry name" value="MetI-like"/>
    <property type="match status" value="1"/>
</dbReference>
<dbReference type="InterPro" id="IPR000515">
    <property type="entry name" value="MetI-like"/>
</dbReference>
<feature type="transmembrane region" description="Helical" evidence="7">
    <location>
        <begin position="268"/>
        <end position="292"/>
    </location>
</feature>
<evidence type="ECO:0000256" key="3">
    <source>
        <dbReference type="ARBA" id="ARBA00022475"/>
    </source>
</evidence>
<comment type="subcellular location">
    <subcellularLocation>
        <location evidence="1 7">Cell membrane</location>
        <topology evidence="1 7">Multi-pass membrane protein</topology>
    </subcellularLocation>
</comment>
<keyword evidence="3" id="KW-1003">Cell membrane</keyword>
<comment type="similarity">
    <text evidence="7">Belongs to the binding-protein-dependent transport system permease family.</text>
</comment>
<dbReference type="SUPFAM" id="SSF161098">
    <property type="entry name" value="MetI-like"/>
    <property type="match status" value="1"/>
</dbReference>
<dbReference type="Proteomes" id="UP001589795">
    <property type="component" value="Unassembled WGS sequence"/>
</dbReference>
<keyword evidence="2 7" id="KW-0813">Transport</keyword>
<feature type="domain" description="ABC transmembrane type-1" evidence="8">
    <location>
        <begin position="89"/>
        <end position="289"/>
    </location>
</feature>
<dbReference type="PANTHER" id="PTHR43386">
    <property type="entry name" value="OLIGOPEPTIDE TRANSPORT SYSTEM PERMEASE PROTEIN APPC"/>
    <property type="match status" value="1"/>
</dbReference>
<evidence type="ECO:0000256" key="1">
    <source>
        <dbReference type="ARBA" id="ARBA00004651"/>
    </source>
</evidence>
<accession>A0ABV6CM72</accession>
<dbReference type="RefSeq" id="WP_265508173.1">
    <property type="nucleotide sequence ID" value="NZ_JAOTBE010000060.1"/>
</dbReference>
<dbReference type="CDD" id="cd06261">
    <property type="entry name" value="TM_PBP2"/>
    <property type="match status" value="1"/>
</dbReference>
<keyword evidence="10" id="KW-1185">Reference proteome</keyword>
<name>A0ABV6CM72_9RHOB</name>
<dbReference type="InterPro" id="IPR035906">
    <property type="entry name" value="MetI-like_sf"/>
</dbReference>
<feature type="transmembrane region" description="Helical" evidence="7">
    <location>
        <begin position="129"/>
        <end position="148"/>
    </location>
</feature>
<feature type="transmembrane region" description="Helical" evidence="7">
    <location>
        <begin position="160"/>
        <end position="177"/>
    </location>
</feature>
<keyword evidence="4 7" id="KW-0812">Transmembrane</keyword>
<evidence type="ECO:0000256" key="5">
    <source>
        <dbReference type="ARBA" id="ARBA00022989"/>
    </source>
</evidence>
<dbReference type="Pfam" id="PF00528">
    <property type="entry name" value="BPD_transp_1"/>
    <property type="match status" value="1"/>
</dbReference>
<evidence type="ECO:0000313" key="9">
    <source>
        <dbReference type="EMBL" id="MFC0201855.1"/>
    </source>
</evidence>
<dbReference type="PROSITE" id="PS50928">
    <property type="entry name" value="ABC_TM1"/>
    <property type="match status" value="1"/>
</dbReference>
<evidence type="ECO:0000256" key="7">
    <source>
        <dbReference type="RuleBase" id="RU363032"/>
    </source>
</evidence>
<proteinExistence type="inferred from homology"/>
<dbReference type="InterPro" id="IPR050366">
    <property type="entry name" value="BP-dependent_transpt_permease"/>
</dbReference>
<keyword evidence="6 7" id="KW-0472">Membrane</keyword>
<keyword evidence="5 7" id="KW-1133">Transmembrane helix</keyword>
<evidence type="ECO:0000256" key="2">
    <source>
        <dbReference type="ARBA" id="ARBA00022448"/>
    </source>
</evidence>
<evidence type="ECO:0000256" key="4">
    <source>
        <dbReference type="ARBA" id="ARBA00022692"/>
    </source>
</evidence>
<organism evidence="9 10">
    <name type="scientific">Paracoccus rhizosphaerae</name>
    <dbReference type="NCBI Taxonomy" id="1133347"/>
    <lineage>
        <taxon>Bacteria</taxon>
        <taxon>Pseudomonadati</taxon>
        <taxon>Pseudomonadota</taxon>
        <taxon>Alphaproteobacteria</taxon>
        <taxon>Rhodobacterales</taxon>
        <taxon>Paracoccaceae</taxon>
        <taxon>Paracoccus</taxon>
    </lineage>
</organism>